<dbReference type="AlphaFoldDB" id="A0A9X0QZE3"/>
<dbReference type="Gene3D" id="1.10.3730.20">
    <property type="match status" value="1"/>
</dbReference>
<dbReference type="Pfam" id="PF00892">
    <property type="entry name" value="EamA"/>
    <property type="match status" value="2"/>
</dbReference>
<accession>A0A9X0QZE3</accession>
<feature type="transmembrane region" description="Helical" evidence="1">
    <location>
        <begin position="195"/>
        <end position="216"/>
    </location>
</feature>
<feature type="transmembrane region" description="Helical" evidence="1">
    <location>
        <begin position="222"/>
        <end position="242"/>
    </location>
</feature>
<feature type="transmembrane region" description="Helical" evidence="1">
    <location>
        <begin position="140"/>
        <end position="156"/>
    </location>
</feature>
<dbReference type="PANTHER" id="PTHR22911:SF103">
    <property type="entry name" value="BLR2811 PROTEIN"/>
    <property type="match status" value="1"/>
</dbReference>
<evidence type="ECO:0000256" key="1">
    <source>
        <dbReference type="SAM" id="Phobius"/>
    </source>
</evidence>
<keyword evidence="1" id="KW-0812">Transmembrane</keyword>
<sequence length="306" mass="33187">METRSRAAQPLTAQPLTAQRHVVLGILFMCSTALFFPLMGGFAKLLGAEYSSLQVSWARGFGHILFMLAAFLPRHGLGLLRTRRPVIQLLRSVTLFTSNLSHFFAIIFIPLAKAASISMTAPLIVALLAWPMLGERTTPARVAALLVGFIGVLVVIRPGTEVFHWASLFVLLSATSYAVYQIMTRHVAAVDSPETSAIWSSAIGAFGMLLVIPFVWKTPHSLAHIAMFAGMGVLGAIGHYCVARALNYAPANIVSPFQYCQLIGSVTIGWLMFGDWPDLPTWVGAAIIVAAGLWIGWSQTRPRGAR</sequence>
<proteinExistence type="predicted"/>
<dbReference type="Proteomes" id="UP000600101">
    <property type="component" value="Unassembled WGS sequence"/>
</dbReference>
<reference evidence="3" key="1">
    <citation type="submission" date="2020-08" db="EMBL/GenBank/DDBJ databases">
        <authorList>
            <person name="Hu Y."/>
            <person name="Nguyen S.V."/>
            <person name="Li F."/>
            <person name="Fanning S."/>
        </authorList>
    </citation>
    <scope>NUCLEOTIDE SEQUENCE</scope>
    <source>
        <strain evidence="3">SYSU D8009</strain>
    </source>
</reference>
<keyword evidence="1" id="KW-0472">Membrane</keyword>
<protein>
    <submittedName>
        <fullName evidence="3">DMT family transporter</fullName>
    </submittedName>
</protein>
<keyword evidence="1" id="KW-1133">Transmembrane helix</keyword>
<dbReference type="InterPro" id="IPR037185">
    <property type="entry name" value="EmrE-like"/>
</dbReference>
<dbReference type="InterPro" id="IPR000620">
    <property type="entry name" value="EamA_dom"/>
</dbReference>
<dbReference type="SUPFAM" id="SSF103481">
    <property type="entry name" value="Multidrug resistance efflux transporter EmrE"/>
    <property type="match status" value="2"/>
</dbReference>
<keyword evidence="4" id="KW-1185">Reference proteome</keyword>
<feature type="domain" description="EamA" evidence="2">
    <location>
        <begin position="24"/>
        <end position="156"/>
    </location>
</feature>
<dbReference type="PANTHER" id="PTHR22911">
    <property type="entry name" value="ACYL-MALONYL CONDENSING ENZYME-RELATED"/>
    <property type="match status" value="1"/>
</dbReference>
<feature type="transmembrane region" description="Helical" evidence="1">
    <location>
        <begin position="21"/>
        <end position="40"/>
    </location>
</feature>
<comment type="caution">
    <text evidence="3">The sequence shown here is derived from an EMBL/GenBank/DDBJ whole genome shotgun (WGS) entry which is preliminary data.</text>
</comment>
<feature type="transmembrane region" description="Helical" evidence="1">
    <location>
        <begin position="60"/>
        <end position="77"/>
    </location>
</feature>
<dbReference type="RefSeq" id="WP_186771554.1">
    <property type="nucleotide sequence ID" value="NZ_JACOMF010000018.1"/>
</dbReference>
<dbReference type="GO" id="GO:0016020">
    <property type="term" value="C:membrane"/>
    <property type="evidence" value="ECO:0007669"/>
    <property type="project" value="InterPro"/>
</dbReference>
<feature type="transmembrane region" description="Helical" evidence="1">
    <location>
        <begin position="162"/>
        <end position="183"/>
    </location>
</feature>
<evidence type="ECO:0000313" key="4">
    <source>
        <dbReference type="Proteomes" id="UP000600101"/>
    </source>
</evidence>
<dbReference type="EMBL" id="JACOMF010000018">
    <property type="protein sequence ID" value="MBC4016791.1"/>
    <property type="molecule type" value="Genomic_DNA"/>
</dbReference>
<feature type="transmembrane region" description="Helical" evidence="1">
    <location>
        <begin position="279"/>
        <end position="297"/>
    </location>
</feature>
<gene>
    <name evidence="3" type="ORF">H7965_15825</name>
</gene>
<feature type="domain" description="EamA" evidence="2">
    <location>
        <begin position="165"/>
        <end position="294"/>
    </location>
</feature>
<organism evidence="3 4">
    <name type="scientific">Siccirubricoccus deserti</name>
    <dbReference type="NCBI Taxonomy" id="2013562"/>
    <lineage>
        <taxon>Bacteria</taxon>
        <taxon>Pseudomonadati</taxon>
        <taxon>Pseudomonadota</taxon>
        <taxon>Alphaproteobacteria</taxon>
        <taxon>Acetobacterales</taxon>
        <taxon>Roseomonadaceae</taxon>
        <taxon>Siccirubricoccus</taxon>
    </lineage>
</organism>
<name>A0A9X0QZE3_9PROT</name>
<evidence type="ECO:0000313" key="3">
    <source>
        <dbReference type="EMBL" id="MBC4016791.1"/>
    </source>
</evidence>
<evidence type="ECO:0000259" key="2">
    <source>
        <dbReference type="Pfam" id="PF00892"/>
    </source>
</evidence>